<gene>
    <name evidence="12" type="ORF">LKD81_08520</name>
</gene>
<sequence length="227" mass="25608">MRLLLADDERELSRALEAVLKHNNYSVDVVSNGADAMDYALSENYDGLILDIMMPKKNGLEVVRELRERGIPTPVLLLTARAEIDQRIEGLDAGADDYLTKPFAMGELLARVRALTRRREAYTPELLSFEGMTLNLSTFELQGPGGSFRLGNKEFQMMEMLMSHPGSVISADQFMERIWGYDSEAEINIVWTYLSYLRKKITALEAPVQIRAIRGAGYRLEATKKNA</sequence>
<proteinExistence type="predicted"/>
<comment type="caution">
    <text evidence="12">The sequence shown here is derived from an EMBL/GenBank/DDBJ whole genome shotgun (WGS) entry which is preliminary data.</text>
</comment>
<name>A0AAE3JF41_9FIRM</name>
<dbReference type="InterPro" id="IPR001789">
    <property type="entry name" value="Sig_transdc_resp-reg_receiver"/>
</dbReference>
<evidence type="ECO:0000313" key="13">
    <source>
        <dbReference type="Proteomes" id="UP001198182"/>
    </source>
</evidence>
<evidence type="ECO:0000256" key="2">
    <source>
        <dbReference type="ARBA" id="ARBA00022553"/>
    </source>
</evidence>
<dbReference type="InterPro" id="IPR011006">
    <property type="entry name" value="CheY-like_superfamily"/>
</dbReference>
<keyword evidence="3" id="KW-0902">Two-component regulatory system</keyword>
<feature type="domain" description="OmpR/PhoB-type" evidence="11">
    <location>
        <begin position="124"/>
        <end position="222"/>
    </location>
</feature>
<evidence type="ECO:0000256" key="3">
    <source>
        <dbReference type="ARBA" id="ARBA00023012"/>
    </source>
</evidence>
<dbReference type="InterPro" id="IPR036388">
    <property type="entry name" value="WH-like_DNA-bd_sf"/>
</dbReference>
<evidence type="ECO:0000256" key="4">
    <source>
        <dbReference type="ARBA" id="ARBA00023015"/>
    </source>
</evidence>
<evidence type="ECO:0000256" key="7">
    <source>
        <dbReference type="ARBA" id="ARBA00024867"/>
    </source>
</evidence>
<comment type="function">
    <text evidence="7">May play the central regulatory role in sporulation. It may be an element of the effector pathway responsible for the activation of sporulation genes in response to nutritional stress. Spo0A may act in concert with spo0H (a sigma factor) to control the expression of some genes that are critical to the sporulation process.</text>
</comment>
<dbReference type="GO" id="GO:0005829">
    <property type="term" value="C:cytosol"/>
    <property type="evidence" value="ECO:0007669"/>
    <property type="project" value="TreeGrafter"/>
</dbReference>
<dbReference type="Gene3D" id="1.10.10.10">
    <property type="entry name" value="Winged helix-like DNA-binding domain superfamily/Winged helix DNA-binding domain"/>
    <property type="match status" value="1"/>
</dbReference>
<dbReference type="GO" id="GO:0000976">
    <property type="term" value="F:transcription cis-regulatory region binding"/>
    <property type="evidence" value="ECO:0007669"/>
    <property type="project" value="TreeGrafter"/>
</dbReference>
<dbReference type="PROSITE" id="PS50110">
    <property type="entry name" value="RESPONSE_REGULATORY"/>
    <property type="match status" value="1"/>
</dbReference>
<dbReference type="Pfam" id="PF00072">
    <property type="entry name" value="Response_reg"/>
    <property type="match status" value="1"/>
</dbReference>
<keyword evidence="6" id="KW-0804">Transcription</keyword>
<feature type="domain" description="Response regulatory" evidence="10">
    <location>
        <begin position="2"/>
        <end position="116"/>
    </location>
</feature>
<feature type="DNA-binding region" description="OmpR/PhoB-type" evidence="9">
    <location>
        <begin position="124"/>
        <end position="222"/>
    </location>
</feature>
<dbReference type="GO" id="GO:0000156">
    <property type="term" value="F:phosphorelay response regulator activity"/>
    <property type="evidence" value="ECO:0007669"/>
    <property type="project" value="TreeGrafter"/>
</dbReference>
<dbReference type="InterPro" id="IPR001867">
    <property type="entry name" value="OmpR/PhoB-type_DNA-bd"/>
</dbReference>
<dbReference type="Gene3D" id="3.40.50.2300">
    <property type="match status" value="1"/>
</dbReference>
<dbReference type="SUPFAM" id="SSF52172">
    <property type="entry name" value="CheY-like"/>
    <property type="match status" value="1"/>
</dbReference>
<dbReference type="GO" id="GO:0032993">
    <property type="term" value="C:protein-DNA complex"/>
    <property type="evidence" value="ECO:0007669"/>
    <property type="project" value="TreeGrafter"/>
</dbReference>
<dbReference type="CDD" id="cd00383">
    <property type="entry name" value="trans_reg_C"/>
    <property type="match status" value="1"/>
</dbReference>
<dbReference type="Proteomes" id="UP001198182">
    <property type="component" value="Unassembled WGS sequence"/>
</dbReference>
<evidence type="ECO:0000259" key="10">
    <source>
        <dbReference type="PROSITE" id="PS50110"/>
    </source>
</evidence>
<dbReference type="EMBL" id="JAJEQR010000021">
    <property type="protein sequence ID" value="MCC2231040.1"/>
    <property type="molecule type" value="Genomic_DNA"/>
</dbReference>
<feature type="modified residue" description="4-aspartylphosphate" evidence="8">
    <location>
        <position position="51"/>
    </location>
</feature>
<dbReference type="Gene3D" id="6.10.250.690">
    <property type="match status" value="1"/>
</dbReference>
<protein>
    <recommendedName>
        <fullName evidence="1">Stage 0 sporulation protein A homolog</fullName>
    </recommendedName>
</protein>
<keyword evidence="5 9" id="KW-0238">DNA-binding</keyword>
<evidence type="ECO:0000256" key="6">
    <source>
        <dbReference type="ARBA" id="ARBA00023163"/>
    </source>
</evidence>
<dbReference type="AlphaFoldDB" id="A0AAE3JF41"/>
<dbReference type="SMART" id="SM00862">
    <property type="entry name" value="Trans_reg_C"/>
    <property type="match status" value="1"/>
</dbReference>
<evidence type="ECO:0000259" key="11">
    <source>
        <dbReference type="PROSITE" id="PS51755"/>
    </source>
</evidence>
<dbReference type="PROSITE" id="PS51755">
    <property type="entry name" value="OMPR_PHOB"/>
    <property type="match status" value="1"/>
</dbReference>
<evidence type="ECO:0000256" key="1">
    <source>
        <dbReference type="ARBA" id="ARBA00018672"/>
    </source>
</evidence>
<organism evidence="12 13">
    <name type="scientific">Hominifimenecus microfluidus</name>
    <dbReference type="NCBI Taxonomy" id="2885348"/>
    <lineage>
        <taxon>Bacteria</taxon>
        <taxon>Bacillati</taxon>
        <taxon>Bacillota</taxon>
        <taxon>Clostridia</taxon>
        <taxon>Lachnospirales</taxon>
        <taxon>Lachnospiraceae</taxon>
        <taxon>Hominifimenecus</taxon>
    </lineage>
</organism>
<evidence type="ECO:0000256" key="9">
    <source>
        <dbReference type="PROSITE-ProRule" id="PRU01091"/>
    </source>
</evidence>
<accession>A0AAE3JF41</accession>
<keyword evidence="13" id="KW-1185">Reference proteome</keyword>
<dbReference type="PANTHER" id="PTHR48111">
    <property type="entry name" value="REGULATOR OF RPOS"/>
    <property type="match status" value="1"/>
</dbReference>
<evidence type="ECO:0000313" key="12">
    <source>
        <dbReference type="EMBL" id="MCC2231040.1"/>
    </source>
</evidence>
<reference evidence="12" key="1">
    <citation type="submission" date="2021-10" db="EMBL/GenBank/DDBJ databases">
        <title>Anaerobic single-cell dispensing facilitates the cultivation of human gut bacteria.</title>
        <authorList>
            <person name="Afrizal A."/>
        </authorList>
    </citation>
    <scope>NUCLEOTIDE SEQUENCE</scope>
    <source>
        <strain evidence="12">CLA-AA-H215</strain>
    </source>
</reference>
<dbReference type="Pfam" id="PF00486">
    <property type="entry name" value="Trans_reg_C"/>
    <property type="match status" value="1"/>
</dbReference>
<evidence type="ECO:0000256" key="8">
    <source>
        <dbReference type="PROSITE-ProRule" id="PRU00169"/>
    </source>
</evidence>
<keyword evidence="2 8" id="KW-0597">Phosphoprotein</keyword>
<dbReference type="PANTHER" id="PTHR48111:SF1">
    <property type="entry name" value="TWO-COMPONENT RESPONSE REGULATOR ORR33"/>
    <property type="match status" value="1"/>
</dbReference>
<dbReference type="RefSeq" id="WP_308453575.1">
    <property type="nucleotide sequence ID" value="NZ_JAJEQR010000021.1"/>
</dbReference>
<dbReference type="GO" id="GO:0006355">
    <property type="term" value="P:regulation of DNA-templated transcription"/>
    <property type="evidence" value="ECO:0007669"/>
    <property type="project" value="InterPro"/>
</dbReference>
<dbReference type="InterPro" id="IPR039420">
    <property type="entry name" value="WalR-like"/>
</dbReference>
<keyword evidence="4" id="KW-0805">Transcription regulation</keyword>
<evidence type="ECO:0000256" key="5">
    <source>
        <dbReference type="ARBA" id="ARBA00023125"/>
    </source>
</evidence>
<dbReference type="SMART" id="SM00448">
    <property type="entry name" value="REC"/>
    <property type="match status" value="1"/>
</dbReference>